<comment type="subcellular location">
    <subcellularLocation>
        <location evidence="1">Cytoplasm</location>
    </subcellularLocation>
</comment>
<dbReference type="PANTHER" id="PTHR12170:SF2">
    <property type="entry name" value="E3 UBIQUITIN-PROTEIN TRANSFERASE MAEA"/>
    <property type="match status" value="1"/>
</dbReference>
<proteinExistence type="inferred from homology"/>
<feature type="region of interest" description="Disordered" evidence="9">
    <location>
        <begin position="462"/>
        <end position="558"/>
    </location>
</feature>
<feature type="compositionally biased region" description="Low complexity" evidence="9">
    <location>
        <begin position="532"/>
        <end position="558"/>
    </location>
</feature>
<feature type="coiled-coil region" evidence="8">
    <location>
        <begin position="21"/>
        <end position="52"/>
    </location>
</feature>
<name>A0ABP0ZM12_9ASCO</name>
<keyword evidence="4" id="KW-0479">Metal-binding</keyword>
<feature type="compositionally biased region" description="Polar residues" evidence="9">
    <location>
        <begin position="512"/>
        <end position="521"/>
    </location>
</feature>
<accession>A0ABP0ZM12</accession>
<sequence>MTDPTIDFQIQTHHTQFQIPVELIKKNFKSIQKLIEKQKKQLSEDIVKIKKNESMSKSIKLEMIKKLVKNFEIFKRKLEVLVKRDEEYRSRLIARLENMCELTLMCRATGKITEKKKSAGDAGKKRRNGNSRGASASGGGDENGAGVAVNDGGNGGGGATAVVVDDDDDDDDDKELDLKNSHLISWFRDQANLLIVDYLIKSNYSTDPNEENAGITLLNSLAKTNPKLLKLIDYDLLLDFNKIFLSIIAKHDLSLIVNWFGENKAQLKKNNSNLEFEINYCKFLTLIEKGDINEAIKFSRENLSSYGNKENYQPQSGEHDNHLMNLEKLKGLGGLLVFRSLENFDAKMNEALGMTGDGRGNIPFTNKMMLQHPYFREYQKLLSNERWKSLAQCFIENFIDLYGITKNYPLFIYLSAGLSSLKTKSCYYNYDNTVFTSEAAIETAVDPSSSSYSSNQYLTANDTEPVHDDRAPAAAPAPAPAPALPTSSSMRPTRFRVPTPSLLASEERIEASLTSSASTRPSVPFSLIAPRNNNNHNNASSNNNRNNNSTSAAQHAHQQTQLIFTNTKLRGPDQYYKLLGKVNNCPACSPEMFQLSRNLPYAQLITSVSSEPFKLPNGNIYPFDKLLTPNDKYLSTRNELLRQGKVKDPLTHEIFFIDNCRRVYPA</sequence>
<dbReference type="InterPro" id="IPR006595">
    <property type="entry name" value="CTLH_C"/>
</dbReference>
<keyword evidence="5 7" id="KW-0863">Zinc-finger</keyword>
<dbReference type="InterPro" id="IPR013144">
    <property type="entry name" value="CRA_dom"/>
</dbReference>
<evidence type="ECO:0000259" key="11">
    <source>
        <dbReference type="PROSITE" id="PS51867"/>
    </source>
</evidence>
<evidence type="ECO:0000256" key="3">
    <source>
        <dbReference type="ARBA" id="ARBA00022490"/>
    </source>
</evidence>
<keyword evidence="13" id="KW-1185">Reference proteome</keyword>
<dbReference type="GeneID" id="92208599"/>
<feature type="region of interest" description="Disordered" evidence="9">
    <location>
        <begin position="115"/>
        <end position="154"/>
    </location>
</feature>
<feature type="domain" description="CTLH" evidence="10">
    <location>
        <begin position="248"/>
        <end position="294"/>
    </location>
</feature>
<reference evidence="12 13" key="1">
    <citation type="submission" date="2024-03" db="EMBL/GenBank/DDBJ databases">
        <authorList>
            <person name="Brejova B."/>
        </authorList>
    </citation>
    <scope>NUCLEOTIDE SEQUENCE [LARGE SCALE GENOMIC DNA]</scope>
    <source>
        <strain evidence="12 13">CBS 14171</strain>
    </source>
</reference>
<dbReference type="SMART" id="SM00757">
    <property type="entry name" value="CRA"/>
    <property type="match status" value="1"/>
</dbReference>
<evidence type="ECO:0000256" key="5">
    <source>
        <dbReference type="ARBA" id="ARBA00022771"/>
    </source>
</evidence>
<dbReference type="PANTHER" id="PTHR12170">
    <property type="entry name" value="MACROPHAGE ERYTHROBLAST ATTACHER-RELATED"/>
    <property type="match status" value="1"/>
</dbReference>
<evidence type="ECO:0000259" key="10">
    <source>
        <dbReference type="PROSITE" id="PS50897"/>
    </source>
</evidence>
<evidence type="ECO:0000256" key="6">
    <source>
        <dbReference type="ARBA" id="ARBA00022833"/>
    </source>
</evidence>
<evidence type="ECO:0000313" key="12">
    <source>
        <dbReference type="EMBL" id="CAK9439179.1"/>
    </source>
</evidence>
<dbReference type="Pfam" id="PF10607">
    <property type="entry name" value="CTLH"/>
    <property type="match status" value="1"/>
</dbReference>
<comment type="similarity">
    <text evidence="2">Belongs to the FYV10 family.</text>
</comment>
<dbReference type="InterPro" id="IPR045098">
    <property type="entry name" value="Fyv10_fam"/>
</dbReference>
<evidence type="ECO:0000256" key="8">
    <source>
        <dbReference type="SAM" id="Coils"/>
    </source>
</evidence>
<evidence type="ECO:0000256" key="1">
    <source>
        <dbReference type="ARBA" id="ARBA00004496"/>
    </source>
</evidence>
<dbReference type="PROSITE" id="PS51867">
    <property type="entry name" value="ZF_RING_GID"/>
    <property type="match status" value="1"/>
</dbReference>
<gene>
    <name evidence="12" type="ORF">LODBEIA_P34030</name>
</gene>
<keyword evidence="8" id="KW-0175">Coiled coil</keyword>
<evidence type="ECO:0000256" key="4">
    <source>
        <dbReference type="ARBA" id="ARBA00022723"/>
    </source>
</evidence>
<dbReference type="Proteomes" id="UP001497383">
    <property type="component" value="Chromosome 4"/>
</dbReference>
<keyword evidence="3" id="KW-0963">Cytoplasm</keyword>
<evidence type="ECO:0000313" key="13">
    <source>
        <dbReference type="Proteomes" id="UP001497383"/>
    </source>
</evidence>
<keyword evidence="6" id="KW-0862">Zinc</keyword>
<organism evidence="12 13">
    <name type="scientific">Lodderomyces beijingensis</name>
    <dbReference type="NCBI Taxonomy" id="1775926"/>
    <lineage>
        <taxon>Eukaryota</taxon>
        <taxon>Fungi</taxon>
        <taxon>Dikarya</taxon>
        <taxon>Ascomycota</taxon>
        <taxon>Saccharomycotina</taxon>
        <taxon>Pichiomycetes</taxon>
        <taxon>Debaryomycetaceae</taxon>
        <taxon>Candida/Lodderomyces clade</taxon>
        <taxon>Lodderomyces</taxon>
    </lineage>
</organism>
<dbReference type="EMBL" id="OZ022408">
    <property type="protein sequence ID" value="CAK9439179.1"/>
    <property type="molecule type" value="Genomic_DNA"/>
</dbReference>
<evidence type="ECO:0000256" key="9">
    <source>
        <dbReference type="SAM" id="MobiDB-lite"/>
    </source>
</evidence>
<dbReference type="PROSITE" id="PS50897">
    <property type="entry name" value="CTLH"/>
    <property type="match status" value="1"/>
</dbReference>
<feature type="domain" description="RING-Gid-type" evidence="11">
    <location>
        <begin position="585"/>
        <end position="651"/>
    </location>
</feature>
<dbReference type="InterPro" id="IPR044063">
    <property type="entry name" value="ZF_RING_GID"/>
</dbReference>
<evidence type="ECO:0000256" key="2">
    <source>
        <dbReference type="ARBA" id="ARBA00010615"/>
    </source>
</evidence>
<dbReference type="RefSeq" id="XP_066830341.1">
    <property type="nucleotide sequence ID" value="XM_066973510.1"/>
</dbReference>
<dbReference type="InterPro" id="IPR024964">
    <property type="entry name" value="CTLH/CRA"/>
</dbReference>
<evidence type="ECO:0008006" key="14">
    <source>
        <dbReference type="Google" id="ProtNLM"/>
    </source>
</evidence>
<evidence type="ECO:0000256" key="7">
    <source>
        <dbReference type="PROSITE-ProRule" id="PRU01215"/>
    </source>
</evidence>
<protein>
    <recommendedName>
        <fullName evidence="14">Protein FYV10</fullName>
    </recommendedName>
</protein>
<feature type="zinc finger region" description="RING-Gid-type" evidence="7">
    <location>
        <begin position="585"/>
        <end position="651"/>
    </location>
</feature>